<reference evidence="9 10" key="1">
    <citation type="journal article" date="2015" name="Microbiome">
        <title>Genomic resolution of linkages in carbon, nitrogen, and sulfur cycling among widespread estuary sediment bacteria.</title>
        <authorList>
            <person name="Baker B.J."/>
            <person name="Lazar C.S."/>
            <person name="Teske A.P."/>
            <person name="Dick G.J."/>
        </authorList>
    </citation>
    <scope>NUCLEOTIDE SEQUENCE [LARGE SCALE GENOMIC DNA]</scope>
    <source>
        <strain evidence="9">DG_26</strain>
    </source>
</reference>
<feature type="transmembrane region" description="Helical" evidence="7">
    <location>
        <begin position="302"/>
        <end position="320"/>
    </location>
</feature>
<evidence type="ECO:0000313" key="9">
    <source>
        <dbReference type="EMBL" id="KPJ50129.1"/>
    </source>
</evidence>
<feature type="transmembrane region" description="Helical" evidence="7">
    <location>
        <begin position="326"/>
        <end position="345"/>
    </location>
</feature>
<feature type="transmembrane region" description="Helical" evidence="7">
    <location>
        <begin position="366"/>
        <end position="384"/>
    </location>
</feature>
<keyword evidence="5 7" id="KW-1133">Transmembrane helix</keyword>
<comment type="subcellular location">
    <subcellularLocation>
        <location evidence="1">Cell membrane</location>
        <topology evidence="1">Multi-pass membrane protein</topology>
    </subcellularLocation>
</comment>
<sequence>MRFPAVKFDFLTVLRSSNFRIFTAAQTISQFGEKLFHIVLISLVGAYAEGSPSVLAKVAIAFTLPAIVCAPFVGTLVDRWNRRTILIASDGLRFALIALLPFVILQRGTLSLLYPFVFGVFLLAVFFNISKLSIIPNLVAHRGLLAANSVSLFGIRLATICGMVLGGYIVDWSIWRKAHFEGWQAGFIINAFLFLTSATLLARMALTSTPSGRSNGQYSFSDLRAAFRMALQERVVRFVMLSAFLLCLIGASIYVLVVNLVQQELAKGTTGVSWTAGILACGTLLSALVYGHVGRRLDKAPVVSACLAVVGVLLVVLSRVTSTSSLIIVSFLGGFFLAPVPIAQDTLLHERLDEKMRGRIFGIRDFGVNLFFAVGSLTLGLISSATSTRLAMFIMGSLIGTGSTILLLISIRSVYATHASA</sequence>
<dbReference type="EMBL" id="LIZT01000030">
    <property type="protein sequence ID" value="KPJ50129.1"/>
    <property type="molecule type" value="Genomic_DNA"/>
</dbReference>
<keyword evidence="4 7" id="KW-0812">Transmembrane</keyword>
<feature type="transmembrane region" description="Helical" evidence="7">
    <location>
        <begin position="272"/>
        <end position="290"/>
    </location>
</feature>
<keyword evidence="2" id="KW-0813">Transport</keyword>
<dbReference type="SUPFAM" id="SSF103473">
    <property type="entry name" value="MFS general substrate transporter"/>
    <property type="match status" value="1"/>
</dbReference>
<accession>A0A0S7WJ50</accession>
<feature type="transmembrane region" description="Helical" evidence="7">
    <location>
        <begin position="150"/>
        <end position="170"/>
    </location>
</feature>
<dbReference type="InterPro" id="IPR020846">
    <property type="entry name" value="MFS_dom"/>
</dbReference>
<dbReference type="CDD" id="cd06173">
    <property type="entry name" value="MFS_MefA_like"/>
    <property type="match status" value="1"/>
</dbReference>
<evidence type="ECO:0000256" key="1">
    <source>
        <dbReference type="ARBA" id="ARBA00004651"/>
    </source>
</evidence>
<evidence type="ECO:0000256" key="2">
    <source>
        <dbReference type="ARBA" id="ARBA00022448"/>
    </source>
</evidence>
<dbReference type="Proteomes" id="UP000051124">
    <property type="component" value="Unassembled WGS sequence"/>
</dbReference>
<dbReference type="Pfam" id="PF07690">
    <property type="entry name" value="MFS_1"/>
    <property type="match status" value="1"/>
</dbReference>
<evidence type="ECO:0000259" key="8">
    <source>
        <dbReference type="PROSITE" id="PS50850"/>
    </source>
</evidence>
<dbReference type="PANTHER" id="PTHR43266:SF2">
    <property type="entry name" value="MAJOR FACILITATOR SUPERFAMILY (MFS) PROFILE DOMAIN-CONTAINING PROTEIN"/>
    <property type="match status" value="1"/>
</dbReference>
<dbReference type="InterPro" id="IPR011701">
    <property type="entry name" value="MFS"/>
</dbReference>
<evidence type="ECO:0000313" key="10">
    <source>
        <dbReference type="Proteomes" id="UP000051124"/>
    </source>
</evidence>
<comment type="caution">
    <text evidence="9">The sequence shown here is derived from an EMBL/GenBank/DDBJ whole genome shotgun (WGS) entry which is preliminary data.</text>
</comment>
<keyword evidence="3" id="KW-1003">Cell membrane</keyword>
<feature type="transmembrane region" description="Helical" evidence="7">
    <location>
        <begin position="54"/>
        <end position="73"/>
    </location>
</feature>
<keyword evidence="6 7" id="KW-0472">Membrane</keyword>
<dbReference type="Gene3D" id="1.20.1250.20">
    <property type="entry name" value="MFS general substrate transporter like domains"/>
    <property type="match status" value="1"/>
</dbReference>
<name>A0A0S7WJ50_UNCT6</name>
<dbReference type="PROSITE" id="PS50850">
    <property type="entry name" value="MFS"/>
    <property type="match status" value="1"/>
</dbReference>
<gene>
    <name evidence="9" type="ORF">AMJ40_03715</name>
</gene>
<feature type="transmembrane region" description="Helical" evidence="7">
    <location>
        <begin position="238"/>
        <end position="260"/>
    </location>
</feature>
<dbReference type="PANTHER" id="PTHR43266">
    <property type="entry name" value="MACROLIDE-EFFLUX PROTEIN"/>
    <property type="match status" value="1"/>
</dbReference>
<feature type="transmembrane region" description="Helical" evidence="7">
    <location>
        <begin position="390"/>
        <end position="411"/>
    </location>
</feature>
<feature type="domain" description="Major facilitator superfamily (MFS) profile" evidence="8">
    <location>
        <begin position="18"/>
        <end position="414"/>
    </location>
</feature>
<protein>
    <recommendedName>
        <fullName evidence="8">Major facilitator superfamily (MFS) profile domain-containing protein</fullName>
    </recommendedName>
</protein>
<feature type="transmembrane region" description="Helical" evidence="7">
    <location>
        <begin position="182"/>
        <end position="206"/>
    </location>
</feature>
<proteinExistence type="predicted"/>
<dbReference type="AlphaFoldDB" id="A0A0S7WJ50"/>
<dbReference type="GO" id="GO:0005886">
    <property type="term" value="C:plasma membrane"/>
    <property type="evidence" value="ECO:0007669"/>
    <property type="project" value="UniProtKB-SubCell"/>
</dbReference>
<evidence type="ECO:0000256" key="5">
    <source>
        <dbReference type="ARBA" id="ARBA00022989"/>
    </source>
</evidence>
<organism evidence="9 10">
    <name type="scientific">candidate division TA06 bacterium DG_26</name>
    <dbReference type="NCBI Taxonomy" id="1703771"/>
    <lineage>
        <taxon>Bacteria</taxon>
        <taxon>Bacteria division TA06</taxon>
    </lineage>
</organism>
<feature type="transmembrane region" description="Helical" evidence="7">
    <location>
        <begin position="85"/>
        <end position="105"/>
    </location>
</feature>
<evidence type="ECO:0000256" key="7">
    <source>
        <dbReference type="SAM" id="Phobius"/>
    </source>
</evidence>
<feature type="transmembrane region" description="Helical" evidence="7">
    <location>
        <begin position="111"/>
        <end position="129"/>
    </location>
</feature>
<dbReference type="GO" id="GO:0022857">
    <property type="term" value="F:transmembrane transporter activity"/>
    <property type="evidence" value="ECO:0007669"/>
    <property type="project" value="InterPro"/>
</dbReference>
<evidence type="ECO:0000256" key="3">
    <source>
        <dbReference type="ARBA" id="ARBA00022475"/>
    </source>
</evidence>
<dbReference type="InterPro" id="IPR036259">
    <property type="entry name" value="MFS_trans_sf"/>
</dbReference>
<evidence type="ECO:0000256" key="6">
    <source>
        <dbReference type="ARBA" id="ARBA00023136"/>
    </source>
</evidence>
<evidence type="ECO:0000256" key="4">
    <source>
        <dbReference type="ARBA" id="ARBA00022692"/>
    </source>
</evidence>